<dbReference type="Gene3D" id="3.40.50.300">
    <property type="entry name" value="P-loop containing nucleotide triphosphate hydrolases"/>
    <property type="match status" value="1"/>
</dbReference>
<dbReference type="SUPFAM" id="SSF52540">
    <property type="entry name" value="P-loop containing nucleoside triphosphate hydrolases"/>
    <property type="match status" value="1"/>
</dbReference>
<accession>A0AAD1AB52</accession>
<dbReference type="Pfam" id="PF21448">
    <property type="entry name" value="DNMK"/>
    <property type="match status" value="1"/>
</dbReference>
<dbReference type="InterPro" id="IPR027417">
    <property type="entry name" value="P-loop_NTPase"/>
</dbReference>
<dbReference type="EMBL" id="CP028130">
    <property type="protein sequence ID" value="AZZ54966.1"/>
    <property type="molecule type" value="Genomic_DNA"/>
</dbReference>
<name>A0AAD1AB52_9MICO</name>
<evidence type="ECO:0008006" key="3">
    <source>
        <dbReference type="Google" id="ProtNLM"/>
    </source>
</evidence>
<proteinExistence type="predicted"/>
<gene>
    <name evidence="1" type="ORF">C7V51_03010</name>
</gene>
<reference evidence="1 2" key="1">
    <citation type="submission" date="2018-03" db="EMBL/GenBank/DDBJ databases">
        <title>Bacteriophage NCPPB3778 and a type I-E CRISPR drive the evolution of the US Biological Select Agent, Rathayibacter toxicus.</title>
        <authorList>
            <person name="Davis E.W.II."/>
            <person name="Tabima J.F."/>
            <person name="Weisberg A.J."/>
            <person name="Dantas Lopes L."/>
            <person name="Wiseman M.S."/>
            <person name="Wiseman M.S."/>
            <person name="Pupko T."/>
            <person name="Belcher M.S."/>
            <person name="Sechler A.J."/>
            <person name="Tancos M.A."/>
            <person name="Schroeder B.K."/>
            <person name="Murray T.D."/>
            <person name="Luster D.G."/>
            <person name="Schneider W.L."/>
            <person name="Rogers E."/>
            <person name="Andreote F.D."/>
            <person name="Grunwald N.J."/>
            <person name="Putnam M.L."/>
            <person name="Chang J.H."/>
        </authorList>
    </citation>
    <scope>NUCLEOTIDE SEQUENCE [LARGE SCALE GENOMIC DNA]</scope>
    <source>
        <strain evidence="1 2">NCCPB 2253</strain>
    </source>
</reference>
<dbReference type="Proteomes" id="UP000283946">
    <property type="component" value="Chromosome"/>
</dbReference>
<organism evidence="1 2">
    <name type="scientific">Rathayibacter iranicus</name>
    <dbReference type="NCBI Taxonomy" id="59737"/>
    <lineage>
        <taxon>Bacteria</taxon>
        <taxon>Bacillati</taxon>
        <taxon>Actinomycetota</taxon>
        <taxon>Actinomycetes</taxon>
        <taxon>Micrococcales</taxon>
        <taxon>Microbacteriaceae</taxon>
        <taxon>Rathayibacter</taxon>
    </lineage>
</organism>
<dbReference type="RefSeq" id="WP_104354153.1">
    <property type="nucleotide sequence ID" value="NZ_CP028130.1"/>
</dbReference>
<sequence>MTVISPPLLVGLGGALRSGKDTFADHLVAEHNFVKIGISDPLRLALLTLDPLIPVETSAPRMIVETLLRRRTRTRRDHIRYSELHTNVGYTDAKRNPEVRGLLQRLGDDVGRTLLDESVWVNIAERTIREHHANGKNVVITALRCPNEVELLERLGGHSYWIARGAVDEGATAVDSRHRSETSVTATRFSRVIRNDGTVAALHHRADYAIADLRGTFKLSDPRR</sequence>
<dbReference type="InterPro" id="IPR048444">
    <property type="entry name" value="DNMK"/>
</dbReference>
<evidence type="ECO:0000313" key="2">
    <source>
        <dbReference type="Proteomes" id="UP000283946"/>
    </source>
</evidence>
<protein>
    <recommendedName>
        <fullName evidence="3">Deoxynucleoside monophosphate kinase</fullName>
    </recommendedName>
</protein>
<dbReference type="KEGG" id="ria:C7V51_03010"/>
<evidence type="ECO:0000313" key="1">
    <source>
        <dbReference type="EMBL" id="AZZ54966.1"/>
    </source>
</evidence>
<dbReference type="AlphaFoldDB" id="A0AAD1AB52"/>